<accession>A0ABY4TW86</accession>
<keyword evidence="3" id="KW-1185">Reference proteome</keyword>
<feature type="transmembrane region" description="Helical" evidence="1">
    <location>
        <begin position="35"/>
        <end position="54"/>
    </location>
</feature>
<keyword evidence="1" id="KW-1133">Transmembrane helix</keyword>
<sequence>MLSTAIGALIGGAIDSASGDDSAADGAIIGGATAMFVRAIVPFAATYAVGWGVLKGLEKAKNTVFSEGVVK</sequence>
<evidence type="ECO:0000256" key="1">
    <source>
        <dbReference type="SAM" id="Phobius"/>
    </source>
</evidence>
<organism evidence="2 3">
    <name type="scientific">Sphingomonas donggukensis</name>
    <dbReference type="NCBI Taxonomy" id="2949093"/>
    <lineage>
        <taxon>Bacteria</taxon>
        <taxon>Pseudomonadati</taxon>
        <taxon>Pseudomonadota</taxon>
        <taxon>Alphaproteobacteria</taxon>
        <taxon>Sphingomonadales</taxon>
        <taxon>Sphingomonadaceae</taxon>
        <taxon>Sphingomonas</taxon>
    </lineage>
</organism>
<evidence type="ECO:0000313" key="2">
    <source>
        <dbReference type="EMBL" id="URW74796.1"/>
    </source>
</evidence>
<keyword evidence="1" id="KW-0812">Transmembrane</keyword>
<dbReference type="Proteomes" id="UP001055580">
    <property type="component" value="Chromosome"/>
</dbReference>
<evidence type="ECO:0000313" key="3">
    <source>
        <dbReference type="Proteomes" id="UP001055580"/>
    </source>
</evidence>
<protein>
    <submittedName>
        <fullName evidence="2">Uncharacterized protein</fullName>
    </submittedName>
</protein>
<name>A0ABY4TW86_9SPHN</name>
<gene>
    <name evidence="2" type="ORF">M9980_09440</name>
</gene>
<dbReference type="RefSeq" id="WP_250749793.1">
    <property type="nucleotide sequence ID" value="NZ_CP098401.1"/>
</dbReference>
<dbReference type="EMBL" id="CP098401">
    <property type="protein sequence ID" value="URW74796.1"/>
    <property type="molecule type" value="Genomic_DNA"/>
</dbReference>
<proteinExistence type="predicted"/>
<reference evidence="2" key="1">
    <citation type="submission" date="2022-05" db="EMBL/GenBank/DDBJ databases">
        <title>Sphingomonas sp. strain RMG20 Genome sequencing and assembly.</title>
        <authorList>
            <person name="Kim I."/>
        </authorList>
    </citation>
    <scope>NUCLEOTIDE SEQUENCE</scope>
    <source>
        <strain evidence="2">RMG20</strain>
    </source>
</reference>
<keyword evidence="1" id="KW-0472">Membrane</keyword>